<gene>
    <name evidence="2" type="primary">pimB</name>
    <name evidence="2" type="ORF">Psch_01766</name>
</gene>
<name>A0A4Y7RHD8_9FIRM</name>
<evidence type="ECO:0000259" key="1">
    <source>
        <dbReference type="Pfam" id="PF00534"/>
    </source>
</evidence>
<dbReference type="PANTHER" id="PTHR45947:SF3">
    <property type="entry name" value="SULFOQUINOVOSYL TRANSFERASE SQD2"/>
    <property type="match status" value="1"/>
</dbReference>
<dbReference type="InterPro" id="IPR001296">
    <property type="entry name" value="Glyco_trans_1"/>
</dbReference>
<dbReference type="CDD" id="cd03801">
    <property type="entry name" value="GT4_PimA-like"/>
    <property type="match status" value="1"/>
</dbReference>
<dbReference type="SUPFAM" id="SSF53756">
    <property type="entry name" value="UDP-Glycosyltransferase/glycogen phosphorylase"/>
    <property type="match status" value="1"/>
</dbReference>
<evidence type="ECO:0000313" key="3">
    <source>
        <dbReference type="Proteomes" id="UP000298324"/>
    </source>
</evidence>
<proteinExistence type="predicted"/>
<dbReference type="Pfam" id="PF00534">
    <property type="entry name" value="Glycos_transf_1"/>
    <property type="match status" value="1"/>
</dbReference>
<organism evidence="2 3">
    <name type="scientific">Pelotomaculum schinkii</name>
    <dbReference type="NCBI Taxonomy" id="78350"/>
    <lineage>
        <taxon>Bacteria</taxon>
        <taxon>Bacillati</taxon>
        <taxon>Bacillota</taxon>
        <taxon>Clostridia</taxon>
        <taxon>Eubacteriales</taxon>
        <taxon>Desulfotomaculaceae</taxon>
        <taxon>Pelotomaculum</taxon>
    </lineage>
</organism>
<dbReference type="PANTHER" id="PTHR45947">
    <property type="entry name" value="SULFOQUINOVOSYL TRANSFERASE SQD2"/>
    <property type="match status" value="1"/>
</dbReference>
<feature type="domain" description="Glycosyl transferase family 1" evidence="1">
    <location>
        <begin position="22"/>
        <end position="187"/>
    </location>
</feature>
<dbReference type="Proteomes" id="UP000298324">
    <property type="component" value="Unassembled WGS sequence"/>
</dbReference>
<keyword evidence="2" id="KW-0328">Glycosyltransferase</keyword>
<dbReference type="EC" id="2.4.1.345" evidence="2"/>
<protein>
    <submittedName>
        <fullName evidence="2">GDP-mannose-dependent alpha-(1-6)-phosphatidylinositol monomannoside mannosyltransferase</fullName>
        <ecNumber evidence="2">2.4.1.345</ecNumber>
    </submittedName>
</protein>
<dbReference type="InterPro" id="IPR050194">
    <property type="entry name" value="Glycosyltransferase_grp1"/>
</dbReference>
<sequence>MSILMGQAHDSDVSYSETRYALRDKLNIAHTVPILLTVSRLAGWKRVDRAISAMPDVLKSFPNCVLMIVGDGTERDKLQSLAKQLGIEKSVIFTGAVKQKDVWKYYAIADIFLSLYDLSNVGNPLIEAMRYGKAIITLDIGDTYKVIKNEFNGILLPVNKSDRIAATIVYLLSDEKLRKYLGCNAQEYAKQNFWSWNERMNAELAVVNKLRENWFHEAVVDTKVTSIEIS</sequence>
<dbReference type="EMBL" id="QFGA01000001">
    <property type="protein sequence ID" value="TEB08211.1"/>
    <property type="molecule type" value="Genomic_DNA"/>
</dbReference>
<dbReference type="AlphaFoldDB" id="A0A4Y7RHD8"/>
<comment type="caution">
    <text evidence="2">The sequence shown here is derived from an EMBL/GenBank/DDBJ whole genome shotgun (WGS) entry which is preliminary data.</text>
</comment>
<keyword evidence="2" id="KW-0808">Transferase</keyword>
<reference evidence="2 3" key="1">
    <citation type="journal article" date="2018" name="Environ. Microbiol.">
        <title>Novel energy conservation strategies and behaviour of Pelotomaculum schinkii driving syntrophic propionate catabolism.</title>
        <authorList>
            <person name="Hidalgo-Ahumada C.A.P."/>
            <person name="Nobu M.K."/>
            <person name="Narihiro T."/>
            <person name="Tamaki H."/>
            <person name="Liu W.T."/>
            <person name="Kamagata Y."/>
            <person name="Stams A.J.M."/>
            <person name="Imachi H."/>
            <person name="Sousa D.Z."/>
        </authorList>
    </citation>
    <scope>NUCLEOTIDE SEQUENCE [LARGE SCALE GENOMIC DNA]</scope>
    <source>
        <strain evidence="2 3">HH</strain>
    </source>
</reference>
<evidence type="ECO:0000313" key="2">
    <source>
        <dbReference type="EMBL" id="TEB08211.1"/>
    </source>
</evidence>
<accession>A0A4Y7RHD8</accession>
<dbReference type="GO" id="GO:0043750">
    <property type="term" value="F:phosphatidylinositol alpha-mannosyltransferase activity"/>
    <property type="evidence" value="ECO:0007669"/>
    <property type="project" value="UniProtKB-EC"/>
</dbReference>
<keyword evidence="3" id="KW-1185">Reference proteome</keyword>
<dbReference type="Gene3D" id="3.40.50.2000">
    <property type="entry name" value="Glycogen Phosphorylase B"/>
    <property type="match status" value="1"/>
</dbReference>